<evidence type="ECO:0000313" key="13">
    <source>
        <dbReference type="EMBL" id="KAG8227061.1"/>
    </source>
</evidence>
<reference evidence="13" key="1">
    <citation type="submission" date="2013-04" db="EMBL/GenBank/DDBJ databases">
        <authorList>
            <person name="Qu J."/>
            <person name="Murali S.C."/>
            <person name="Bandaranaike D."/>
            <person name="Bellair M."/>
            <person name="Blankenburg K."/>
            <person name="Chao H."/>
            <person name="Dinh H."/>
            <person name="Doddapaneni H."/>
            <person name="Downs B."/>
            <person name="Dugan-Rocha S."/>
            <person name="Elkadiri S."/>
            <person name="Gnanaolivu R.D."/>
            <person name="Hernandez B."/>
            <person name="Javaid M."/>
            <person name="Jayaseelan J.C."/>
            <person name="Lee S."/>
            <person name="Li M."/>
            <person name="Ming W."/>
            <person name="Munidasa M."/>
            <person name="Muniz J."/>
            <person name="Nguyen L."/>
            <person name="Ongeri F."/>
            <person name="Osuji N."/>
            <person name="Pu L.-L."/>
            <person name="Puazo M."/>
            <person name="Qu C."/>
            <person name="Quiroz J."/>
            <person name="Raj R."/>
            <person name="Weissenberger G."/>
            <person name="Xin Y."/>
            <person name="Zou X."/>
            <person name="Han Y."/>
            <person name="Richards S."/>
            <person name="Worley K."/>
            <person name="Muzny D."/>
            <person name="Gibbs R."/>
        </authorList>
    </citation>
    <scope>NUCLEOTIDE SEQUENCE</scope>
    <source>
        <strain evidence="13">Sampled in the wild</strain>
    </source>
</reference>
<dbReference type="Proteomes" id="UP000792457">
    <property type="component" value="Unassembled WGS sequence"/>
</dbReference>
<feature type="domain" description="C2" evidence="10">
    <location>
        <begin position="1"/>
        <end position="109"/>
    </location>
</feature>
<evidence type="ECO:0000256" key="6">
    <source>
        <dbReference type="ARBA" id="ARBA00022786"/>
    </source>
</evidence>
<dbReference type="FunFam" id="3.90.1750.10:FF:000002">
    <property type="entry name" value="E3 ubiquitin-protein ligase"/>
    <property type="match status" value="1"/>
</dbReference>
<dbReference type="CDD" id="cd00201">
    <property type="entry name" value="WW"/>
    <property type="match status" value="4"/>
</dbReference>
<organism evidence="13 14">
    <name type="scientific">Ladona fulva</name>
    <name type="common">Scarce chaser dragonfly</name>
    <name type="synonym">Libellula fulva</name>
    <dbReference type="NCBI Taxonomy" id="123851"/>
    <lineage>
        <taxon>Eukaryota</taxon>
        <taxon>Metazoa</taxon>
        <taxon>Ecdysozoa</taxon>
        <taxon>Arthropoda</taxon>
        <taxon>Hexapoda</taxon>
        <taxon>Insecta</taxon>
        <taxon>Pterygota</taxon>
        <taxon>Palaeoptera</taxon>
        <taxon>Odonata</taxon>
        <taxon>Epiprocta</taxon>
        <taxon>Anisoptera</taxon>
        <taxon>Libelluloidea</taxon>
        <taxon>Libellulidae</taxon>
        <taxon>Ladona</taxon>
    </lineage>
</organism>
<feature type="active site" description="Glycyl thioester intermediate" evidence="7 8">
    <location>
        <position position="931"/>
    </location>
</feature>
<dbReference type="Pfam" id="PF00397">
    <property type="entry name" value="WW"/>
    <property type="match status" value="4"/>
</dbReference>
<dbReference type="SUPFAM" id="SSF56204">
    <property type="entry name" value="Hect, E3 ligase catalytic domain"/>
    <property type="match status" value="1"/>
</dbReference>
<evidence type="ECO:0000256" key="9">
    <source>
        <dbReference type="SAM" id="MobiDB-lite"/>
    </source>
</evidence>
<feature type="compositionally biased region" description="Basic residues" evidence="9">
    <location>
        <begin position="230"/>
        <end position="239"/>
    </location>
</feature>
<dbReference type="FunFam" id="3.90.1750.10:FF:000026">
    <property type="entry name" value="E3 ubiquitin-protein ligase HACE1"/>
    <property type="match status" value="1"/>
</dbReference>
<evidence type="ECO:0000259" key="12">
    <source>
        <dbReference type="PROSITE" id="PS50237"/>
    </source>
</evidence>
<evidence type="ECO:0000256" key="1">
    <source>
        <dbReference type="ARBA" id="ARBA00000885"/>
    </source>
</evidence>
<evidence type="ECO:0000256" key="4">
    <source>
        <dbReference type="ARBA" id="ARBA00022679"/>
    </source>
</evidence>
<feature type="compositionally biased region" description="Polar residues" evidence="9">
    <location>
        <begin position="240"/>
        <end position="251"/>
    </location>
</feature>
<dbReference type="PIRSF" id="PIRSF001569">
    <property type="entry name" value="E3_ub_ligase_SMURF1"/>
    <property type="match status" value="1"/>
</dbReference>
<dbReference type="PANTHER" id="PTHR11254">
    <property type="entry name" value="HECT DOMAIN UBIQUITIN-PROTEIN LIGASE"/>
    <property type="match status" value="1"/>
</dbReference>
<dbReference type="Gene3D" id="3.30.2160.10">
    <property type="entry name" value="Hect, E3 ligase catalytic domain"/>
    <property type="match status" value="1"/>
</dbReference>
<dbReference type="Gene3D" id="2.60.40.150">
    <property type="entry name" value="C2 domain"/>
    <property type="match status" value="1"/>
</dbReference>
<dbReference type="PROSITE" id="PS01159">
    <property type="entry name" value="WW_DOMAIN_1"/>
    <property type="match status" value="4"/>
</dbReference>
<accession>A0A8K0NYT2</accession>
<dbReference type="Gene3D" id="2.20.70.10">
    <property type="match status" value="3"/>
</dbReference>
<feature type="region of interest" description="Disordered" evidence="9">
    <location>
        <begin position="531"/>
        <end position="550"/>
    </location>
</feature>
<evidence type="ECO:0000313" key="14">
    <source>
        <dbReference type="Proteomes" id="UP000792457"/>
    </source>
</evidence>
<feature type="compositionally biased region" description="Low complexity" evidence="9">
    <location>
        <begin position="291"/>
        <end position="347"/>
    </location>
</feature>
<feature type="region of interest" description="Disordered" evidence="9">
    <location>
        <begin position="230"/>
        <end position="366"/>
    </location>
</feature>
<feature type="domain" description="WW" evidence="11">
    <location>
        <begin position="546"/>
        <end position="579"/>
    </location>
</feature>
<evidence type="ECO:0000259" key="10">
    <source>
        <dbReference type="PROSITE" id="PS50004"/>
    </source>
</evidence>
<evidence type="ECO:0000256" key="2">
    <source>
        <dbReference type="ARBA" id="ARBA00004906"/>
    </source>
</evidence>
<dbReference type="GO" id="GO:0061630">
    <property type="term" value="F:ubiquitin protein ligase activity"/>
    <property type="evidence" value="ECO:0007669"/>
    <property type="project" value="UniProtKB-EC"/>
</dbReference>
<dbReference type="UniPathway" id="UPA00143"/>
<feature type="region of interest" description="Disordered" evidence="9">
    <location>
        <begin position="120"/>
        <end position="151"/>
    </location>
</feature>
<protein>
    <recommendedName>
        <fullName evidence="3">HECT-type E3 ubiquitin transferase</fullName>
        <ecNumber evidence="3">2.3.2.26</ecNumber>
    </recommendedName>
</protein>
<feature type="domain" description="WW" evidence="11">
    <location>
        <begin position="502"/>
        <end position="535"/>
    </location>
</feature>
<feature type="domain" description="WW" evidence="11">
    <location>
        <begin position="362"/>
        <end position="395"/>
    </location>
</feature>
<feature type="region of interest" description="Disordered" evidence="9">
    <location>
        <begin position="455"/>
        <end position="507"/>
    </location>
</feature>
<dbReference type="InterPro" id="IPR000008">
    <property type="entry name" value="C2_dom"/>
</dbReference>
<dbReference type="Pfam" id="PF00168">
    <property type="entry name" value="C2"/>
    <property type="match status" value="1"/>
</dbReference>
<dbReference type="SMART" id="SM00119">
    <property type="entry name" value="HECTc"/>
    <property type="match status" value="1"/>
</dbReference>
<proteinExistence type="predicted"/>
<dbReference type="FunFam" id="3.30.2160.10:FF:000003">
    <property type="entry name" value="E3 ubiquitin-protein ligase"/>
    <property type="match status" value="1"/>
</dbReference>
<dbReference type="EC" id="2.3.2.26" evidence="3"/>
<dbReference type="SMART" id="SM00239">
    <property type="entry name" value="C2"/>
    <property type="match status" value="1"/>
</dbReference>
<evidence type="ECO:0000259" key="11">
    <source>
        <dbReference type="PROSITE" id="PS50020"/>
    </source>
</evidence>
<sequence length="963" mass="109106">MSESPTNGYYQLNVTIECAHLRSGSSFLKPNPYVDLLVDDVPSKKTDVVKSTYQPKWNHEFTILVTPNSQLHFRVLDHSSFRKDPVLGEKRFKLRDVLAQYGGRCDRLELTLDLIAPESKHHTHHNHHNGETSSAHHGNQHHRSASTGSGVDGAVVMASGAAINGAERAKVGELVTLWTGMRLNPELCFNIPGDSRVILNGGIRARTRTRPADTASLGGDRTSRVWPHQYHHHNHHHHNLQSPNLTSSSPAISLHLPAVTSGSANPAPIEPPASGTTTQQHVGIPNYSAGTSTSLTSPVPTSNPTTVANGNASQTPSSPSPASSTVAATNPTSTPSPSTASAAAAATGVTPVERPHTTGMEEPLPPGWEMRYDMYGRRYYVDHNTRSTSWERPQALPPGWEVRRDPRGRIYYVDHNTRSTTWQRPSSERLQHFQQWQGERAHVVQQGNQRFLYPQHSGTPPVAAEGAAGTSASVDNAAPGASSVDDDAGAVGEAAGVSPTEKPLPADWEKRVQPDGRVYFVNHTNRTTQWEDPRTQGQEVSGVDEPPLPPGWEIRLTEDGVRYFVDHNTRTTTFQDPRPGAPKGPKGVYGVPRAYERSFRWKLSQFRYLSQSNALPSHIKVTVNRATLFEDSYHQVMRLPAYELRRRLYIIFRGEEGLDYGGVSREWFFLLSHEVLNPMYCLFEYANKNNYSLQINPASYVNPDHLLYFKFIGRFIAMALYHGRFIYSGFTMPFYKRMLNKKLTTKDIESIDPEFYNSLVWVRDNDIEECGLELYFGVDFEILGQVIHHELKEGGDKIRVTEENKDEYIRLMTEWRMTRGIEQQTKAFLDGFNEVVPLEWLKYFDERELELMLCGMQEIDVEDWQRNTIYRHYTRNSKQIAWFWQFVRQTDNEKRARLLQFVTGTCRSNGPQRFCVEKVGKETWLPRSHTCFNRLDLPPYKSYDQLVEKLNYAIEETEGFGQE</sequence>
<dbReference type="EMBL" id="KZ308309">
    <property type="protein sequence ID" value="KAG8227061.1"/>
    <property type="molecule type" value="Genomic_DNA"/>
</dbReference>
<name>A0A8K0NYT2_LADFU</name>
<dbReference type="FunFam" id="2.20.70.10:FF:000017">
    <property type="entry name" value="E3 ubiquitin-protein ligase"/>
    <property type="match status" value="1"/>
</dbReference>
<dbReference type="PANTHER" id="PTHR11254:SF429">
    <property type="entry name" value="E3 UBIQUITIN-PROTEIN LIGASE SU(DX)"/>
    <property type="match status" value="1"/>
</dbReference>
<dbReference type="PROSITE" id="PS50004">
    <property type="entry name" value="C2"/>
    <property type="match status" value="1"/>
</dbReference>
<comment type="pathway">
    <text evidence="2">Protein modification; protein ubiquitination.</text>
</comment>
<keyword evidence="6 8" id="KW-0833">Ubl conjugation pathway</keyword>
<reference evidence="13" key="2">
    <citation type="submission" date="2017-10" db="EMBL/GenBank/DDBJ databases">
        <title>Ladona fulva Genome sequencing and assembly.</title>
        <authorList>
            <person name="Murali S."/>
            <person name="Richards S."/>
            <person name="Bandaranaike D."/>
            <person name="Bellair M."/>
            <person name="Blankenburg K."/>
            <person name="Chao H."/>
            <person name="Dinh H."/>
            <person name="Doddapaneni H."/>
            <person name="Dugan-Rocha S."/>
            <person name="Elkadiri S."/>
            <person name="Gnanaolivu R."/>
            <person name="Hernandez B."/>
            <person name="Skinner E."/>
            <person name="Javaid M."/>
            <person name="Lee S."/>
            <person name="Li M."/>
            <person name="Ming W."/>
            <person name="Munidasa M."/>
            <person name="Muniz J."/>
            <person name="Nguyen L."/>
            <person name="Hughes D."/>
            <person name="Osuji N."/>
            <person name="Pu L.-L."/>
            <person name="Puazo M."/>
            <person name="Qu C."/>
            <person name="Quiroz J."/>
            <person name="Raj R."/>
            <person name="Weissenberger G."/>
            <person name="Xin Y."/>
            <person name="Zou X."/>
            <person name="Han Y."/>
            <person name="Worley K."/>
            <person name="Muzny D."/>
            <person name="Gibbs R."/>
        </authorList>
    </citation>
    <scope>NUCLEOTIDE SEQUENCE</scope>
    <source>
        <strain evidence="13">Sampled in the wild</strain>
    </source>
</reference>
<dbReference type="SUPFAM" id="SSF49562">
    <property type="entry name" value="C2 domain (Calcium/lipid-binding domain, CaLB)"/>
    <property type="match status" value="1"/>
</dbReference>
<dbReference type="InterPro" id="IPR050409">
    <property type="entry name" value="E3_ubiq-protein_ligase"/>
</dbReference>
<evidence type="ECO:0000256" key="7">
    <source>
        <dbReference type="PIRSR" id="PIRSR001569-1"/>
    </source>
</evidence>
<dbReference type="InterPro" id="IPR036020">
    <property type="entry name" value="WW_dom_sf"/>
</dbReference>
<dbReference type="GO" id="GO:0016567">
    <property type="term" value="P:protein ubiquitination"/>
    <property type="evidence" value="ECO:0007669"/>
    <property type="project" value="UniProtKB-UniPathway"/>
</dbReference>
<evidence type="ECO:0000256" key="3">
    <source>
        <dbReference type="ARBA" id="ARBA00012485"/>
    </source>
</evidence>
<dbReference type="OrthoDB" id="423283at2759"/>
<feature type="domain" description="HECT" evidence="12">
    <location>
        <begin position="640"/>
        <end position="963"/>
    </location>
</feature>
<keyword evidence="4" id="KW-0808">Transferase</keyword>
<dbReference type="InterPro" id="IPR000569">
    <property type="entry name" value="HECT_dom"/>
</dbReference>
<dbReference type="InterPro" id="IPR024928">
    <property type="entry name" value="E3_ub_ligase_SMURF1"/>
</dbReference>
<dbReference type="FunFam" id="3.30.2410.10:FF:000002">
    <property type="entry name" value="E3 ubiquitin-protein ligase HECW2"/>
    <property type="match status" value="1"/>
</dbReference>
<dbReference type="SMART" id="SM00456">
    <property type="entry name" value="WW"/>
    <property type="match status" value="4"/>
</dbReference>
<dbReference type="InterPro" id="IPR001202">
    <property type="entry name" value="WW_dom"/>
</dbReference>
<dbReference type="Gene3D" id="3.30.2410.10">
    <property type="entry name" value="Hect, E3 ligase catalytic domain"/>
    <property type="match status" value="1"/>
</dbReference>
<comment type="caution">
    <text evidence="13">The sequence shown here is derived from an EMBL/GenBank/DDBJ whole genome shotgun (WGS) entry which is preliminary data.</text>
</comment>
<dbReference type="AlphaFoldDB" id="A0A8K0NYT2"/>
<dbReference type="SUPFAM" id="SSF51045">
    <property type="entry name" value="WW domain"/>
    <property type="match status" value="4"/>
</dbReference>
<dbReference type="InterPro" id="IPR035983">
    <property type="entry name" value="Hect_E3_ubiquitin_ligase"/>
</dbReference>
<dbReference type="PROSITE" id="PS50020">
    <property type="entry name" value="WW_DOMAIN_2"/>
    <property type="match status" value="4"/>
</dbReference>
<dbReference type="Gene3D" id="3.90.1750.10">
    <property type="entry name" value="Hect, E3 ligase catalytic domains"/>
    <property type="match status" value="1"/>
</dbReference>
<keyword evidence="14" id="KW-1185">Reference proteome</keyword>
<dbReference type="InterPro" id="IPR035892">
    <property type="entry name" value="C2_domain_sf"/>
</dbReference>
<comment type="catalytic activity">
    <reaction evidence="1">
        <text>S-ubiquitinyl-[E2 ubiquitin-conjugating enzyme]-L-cysteine + [acceptor protein]-L-lysine = [E2 ubiquitin-conjugating enzyme]-L-cysteine + N(6)-ubiquitinyl-[acceptor protein]-L-lysine.</text>
        <dbReference type="EC" id="2.3.2.26"/>
    </reaction>
</comment>
<dbReference type="GO" id="GO:0043161">
    <property type="term" value="P:proteasome-mediated ubiquitin-dependent protein catabolic process"/>
    <property type="evidence" value="ECO:0007669"/>
    <property type="project" value="TreeGrafter"/>
</dbReference>
<dbReference type="PROSITE" id="PS50237">
    <property type="entry name" value="HECT"/>
    <property type="match status" value="1"/>
</dbReference>
<evidence type="ECO:0000256" key="5">
    <source>
        <dbReference type="ARBA" id="ARBA00022737"/>
    </source>
</evidence>
<dbReference type="CDD" id="cd00078">
    <property type="entry name" value="HECTc"/>
    <property type="match status" value="1"/>
</dbReference>
<dbReference type="GO" id="GO:0009966">
    <property type="term" value="P:regulation of signal transduction"/>
    <property type="evidence" value="ECO:0007669"/>
    <property type="project" value="UniProtKB-ARBA"/>
</dbReference>
<gene>
    <name evidence="13" type="ORF">J437_LFUL013244</name>
</gene>
<dbReference type="CDD" id="cd04021">
    <property type="entry name" value="C2_E3_ubiquitin_ligase"/>
    <property type="match status" value="1"/>
</dbReference>
<dbReference type="GO" id="GO:0005737">
    <property type="term" value="C:cytoplasm"/>
    <property type="evidence" value="ECO:0007669"/>
    <property type="project" value="TreeGrafter"/>
</dbReference>
<evidence type="ECO:0000256" key="8">
    <source>
        <dbReference type="PROSITE-ProRule" id="PRU00104"/>
    </source>
</evidence>
<dbReference type="Pfam" id="PF00632">
    <property type="entry name" value="HECT"/>
    <property type="match status" value="1"/>
</dbReference>
<feature type="domain" description="WW" evidence="11">
    <location>
        <begin position="394"/>
        <end position="427"/>
    </location>
</feature>
<keyword evidence="5" id="KW-0677">Repeat</keyword>